<feature type="region of interest" description="Disordered" evidence="1">
    <location>
        <begin position="79"/>
        <end position="153"/>
    </location>
</feature>
<gene>
    <name evidence="2" type="ORF">DILT_LOCUS6027</name>
</gene>
<feature type="region of interest" description="Disordered" evidence="1">
    <location>
        <begin position="1"/>
        <end position="20"/>
    </location>
</feature>
<dbReference type="Proteomes" id="UP000281553">
    <property type="component" value="Unassembled WGS sequence"/>
</dbReference>
<feature type="compositionally biased region" description="Basic and acidic residues" evidence="1">
    <location>
        <begin position="111"/>
        <end position="124"/>
    </location>
</feature>
<feature type="compositionally biased region" description="Polar residues" evidence="1">
    <location>
        <begin position="101"/>
        <end position="110"/>
    </location>
</feature>
<keyword evidence="3" id="KW-1185">Reference proteome</keyword>
<proteinExistence type="predicted"/>
<protein>
    <submittedName>
        <fullName evidence="2">Uncharacterized protein</fullName>
    </submittedName>
</protein>
<dbReference type="EMBL" id="UYRU01048642">
    <property type="protein sequence ID" value="VDN10196.1"/>
    <property type="molecule type" value="Genomic_DNA"/>
</dbReference>
<evidence type="ECO:0000313" key="3">
    <source>
        <dbReference type="Proteomes" id="UP000281553"/>
    </source>
</evidence>
<name>A0A3P7NXA6_DIBLA</name>
<feature type="compositionally biased region" description="Low complexity" evidence="1">
    <location>
        <begin position="79"/>
        <end position="92"/>
    </location>
</feature>
<organism evidence="2 3">
    <name type="scientific">Dibothriocephalus latus</name>
    <name type="common">Fish tapeworm</name>
    <name type="synonym">Diphyllobothrium latum</name>
    <dbReference type="NCBI Taxonomy" id="60516"/>
    <lineage>
        <taxon>Eukaryota</taxon>
        <taxon>Metazoa</taxon>
        <taxon>Spiralia</taxon>
        <taxon>Lophotrochozoa</taxon>
        <taxon>Platyhelminthes</taxon>
        <taxon>Cestoda</taxon>
        <taxon>Eucestoda</taxon>
        <taxon>Diphyllobothriidea</taxon>
        <taxon>Diphyllobothriidae</taxon>
        <taxon>Dibothriocephalus</taxon>
    </lineage>
</organism>
<evidence type="ECO:0000256" key="1">
    <source>
        <dbReference type="SAM" id="MobiDB-lite"/>
    </source>
</evidence>
<accession>A0A3P7NXA6</accession>
<evidence type="ECO:0000313" key="2">
    <source>
        <dbReference type="EMBL" id="VDN10196.1"/>
    </source>
</evidence>
<reference evidence="2 3" key="1">
    <citation type="submission" date="2018-11" db="EMBL/GenBank/DDBJ databases">
        <authorList>
            <consortium name="Pathogen Informatics"/>
        </authorList>
    </citation>
    <scope>NUCLEOTIDE SEQUENCE [LARGE SCALE GENOMIC DNA]</scope>
</reference>
<sequence>MSEVRSPKIGQDPPAPTNFGSIDGSDAFSCLLQNIFSWMPAVTTPHLPERYSACAEDPIAYTPIPTPSFLFNSLCARHPSPSGPAGSLSLPSRQPTWPLFPTSSASNPISTEDKKQEEKLEDIGRSMGDILHKPKRSSACPSFSISALTDEPN</sequence>
<dbReference type="AlphaFoldDB" id="A0A3P7NXA6"/>